<proteinExistence type="predicted"/>
<evidence type="ECO:0000313" key="2">
    <source>
        <dbReference type="Proteomes" id="UP000177610"/>
    </source>
</evidence>
<gene>
    <name evidence="1" type="ORF">A2717_01225</name>
</gene>
<organism evidence="1 2">
    <name type="scientific">Candidatus Doudnabacteria bacterium RIFCSPHIGHO2_01_FULL_41_86</name>
    <dbReference type="NCBI Taxonomy" id="1817821"/>
    <lineage>
        <taxon>Bacteria</taxon>
        <taxon>Candidatus Doudnaibacteriota</taxon>
    </lineage>
</organism>
<dbReference type="Proteomes" id="UP000177610">
    <property type="component" value="Unassembled WGS sequence"/>
</dbReference>
<comment type="caution">
    <text evidence="1">The sequence shown here is derived from an EMBL/GenBank/DDBJ whole genome shotgun (WGS) entry which is preliminary data.</text>
</comment>
<accession>A0A1F5N9A8</accession>
<reference evidence="1 2" key="1">
    <citation type="journal article" date="2016" name="Nat. Commun.">
        <title>Thousands of microbial genomes shed light on interconnected biogeochemical processes in an aquifer system.</title>
        <authorList>
            <person name="Anantharaman K."/>
            <person name="Brown C.T."/>
            <person name="Hug L.A."/>
            <person name="Sharon I."/>
            <person name="Castelle C.J."/>
            <person name="Probst A.J."/>
            <person name="Thomas B.C."/>
            <person name="Singh A."/>
            <person name="Wilkins M.J."/>
            <person name="Karaoz U."/>
            <person name="Brodie E.L."/>
            <person name="Williams K.H."/>
            <person name="Hubbard S.S."/>
            <person name="Banfield J.F."/>
        </authorList>
    </citation>
    <scope>NUCLEOTIDE SEQUENCE [LARGE SCALE GENOMIC DNA]</scope>
</reference>
<name>A0A1F5N9A8_9BACT</name>
<protein>
    <submittedName>
        <fullName evidence="1">Uncharacterized protein</fullName>
    </submittedName>
</protein>
<dbReference type="AlphaFoldDB" id="A0A1F5N9A8"/>
<dbReference type="STRING" id="1817821.A2717_01225"/>
<dbReference type="EMBL" id="MFEH01000001">
    <property type="protein sequence ID" value="OGE74153.1"/>
    <property type="molecule type" value="Genomic_DNA"/>
</dbReference>
<sequence length="141" mass="15610">MAEKLPFKRPDSELSPEAIEAMKKQQETAAEFANVKEKEGAGVSRGWSTEAEMQRLKDDVDSNALKVEPKFEQVKKVKSPDEDVIDKMIAELEAAKTSDEKNVVLTSWMQGVTTGKFTPNQAMEARARIDEIGKGEIPKAA</sequence>
<evidence type="ECO:0000313" key="1">
    <source>
        <dbReference type="EMBL" id="OGE74153.1"/>
    </source>
</evidence>